<dbReference type="Gene3D" id="3.40.1410.10">
    <property type="entry name" value="Chorismate lyase-like"/>
    <property type="match status" value="1"/>
</dbReference>
<dbReference type="PANTHER" id="PTHR44846">
    <property type="entry name" value="MANNOSYL-D-GLYCERATE TRANSPORT/METABOLISM SYSTEM REPRESSOR MNGR-RELATED"/>
    <property type="match status" value="1"/>
</dbReference>
<keyword evidence="2" id="KW-0238">DNA-binding</keyword>
<dbReference type="PROSITE" id="PS50949">
    <property type="entry name" value="HTH_GNTR"/>
    <property type="match status" value="1"/>
</dbReference>
<dbReference type="GeneID" id="78512043"/>
<feature type="domain" description="HTH gntR-type" evidence="4">
    <location>
        <begin position="9"/>
        <end position="77"/>
    </location>
</feature>
<keyword evidence="3" id="KW-0804">Transcription</keyword>
<dbReference type="InterPro" id="IPR011663">
    <property type="entry name" value="UTRA"/>
</dbReference>
<dbReference type="STRING" id="633147.Olsu_0622"/>
<dbReference type="HOGENOM" id="CLU_063236_8_2_11"/>
<reference evidence="5 6" key="1">
    <citation type="journal article" date="2010" name="Stand. Genomic Sci.">
        <title>Complete genome sequence of Olsenella uli type strain (VPI D76D-27C).</title>
        <authorList>
            <person name="Goker M."/>
            <person name="Held B."/>
            <person name="Lucas S."/>
            <person name="Nolan M."/>
            <person name="Yasawong M."/>
            <person name="Glavina Del Rio T."/>
            <person name="Tice H."/>
            <person name="Cheng J.F."/>
            <person name="Bruce D."/>
            <person name="Detter J.C."/>
            <person name="Tapia R."/>
            <person name="Han C."/>
            <person name="Goodwin L."/>
            <person name="Pitluck S."/>
            <person name="Liolios K."/>
            <person name="Ivanova N."/>
            <person name="Mavromatis K."/>
            <person name="Mikhailova N."/>
            <person name="Pati A."/>
            <person name="Chen A."/>
            <person name="Palaniappan K."/>
            <person name="Land M."/>
            <person name="Hauser L."/>
            <person name="Chang Y.J."/>
            <person name="Jeffries C.D."/>
            <person name="Rohde M."/>
            <person name="Sikorski J."/>
            <person name="Pukall R."/>
            <person name="Woyke T."/>
            <person name="Bristow J."/>
            <person name="Eisen J.A."/>
            <person name="Markowitz V."/>
            <person name="Hugenholtz P."/>
            <person name="Kyrpides N.C."/>
            <person name="Klenk H.P."/>
            <person name="Lapidus A."/>
        </authorList>
    </citation>
    <scope>NUCLEOTIDE SEQUENCE [LARGE SCALE GENOMIC DNA]</scope>
    <source>
        <strain evidence="6">ATCC 49627 / DSM 7084 / CIP 109912 / JCM 12494 / NCIMB 702895 / VPI D76D-27C</strain>
    </source>
</reference>
<dbReference type="SMART" id="SM00345">
    <property type="entry name" value="HTH_GNTR"/>
    <property type="match status" value="1"/>
</dbReference>
<dbReference type="RefSeq" id="WP_013251489.1">
    <property type="nucleotide sequence ID" value="NC_014363.1"/>
</dbReference>
<dbReference type="AlphaFoldDB" id="E1QZC3"/>
<dbReference type="InterPro" id="IPR050679">
    <property type="entry name" value="Bact_HTH_transcr_reg"/>
</dbReference>
<dbReference type="InterPro" id="IPR036390">
    <property type="entry name" value="WH_DNA-bd_sf"/>
</dbReference>
<gene>
    <name evidence="5" type="ordered locus">Olsu_0622</name>
</gene>
<dbReference type="PANTHER" id="PTHR44846:SF1">
    <property type="entry name" value="MANNOSYL-D-GLYCERATE TRANSPORT_METABOLISM SYSTEM REPRESSOR MNGR-RELATED"/>
    <property type="match status" value="1"/>
</dbReference>
<evidence type="ECO:0000313" key="5">
    <source>
        <dbReference type="EMBL" id="ADK67737.1"/>
    </source>
</evidence>
<evidence type="ECO:0000313" key="6">
    <source>
        <dbReference type="Proteomes" id="UP000000333"/>
    </source>
</evidence>
<evidence type="ECO:0000256" key="1">
    <source>
        <dbReference type="ARBA" id="ARBA00023015"/>
    </source>
</evidence>
<accession>E1QZC3</accession>
<keyword evidence="1" id="KW-0805">Transcription regulation</keyword>
<name>E1QZC3_OLSUV</name>
<dbReference type="KEGG" id="ols:Olsu_0622"/>
<dbReference type="eggNOG" id="COG2188">
    <property type="taxonomic scope" value="Bacteria"/>
</dbReference>
<evidence type="ECO:0000256" key="3">
    <source>
        <dbReference type="ARBA" id="ARBA00023163"/>
    </source>
</evidence>
<keyword evidence="6" id="KW-1185">Reference proteome</keyword>
<dbReference type="Pfam" id="PF07702">
    <property type="entry name" value="UTRA"/>
    <property type="match status" value="1"/>
</dbReference>
<dbReference type="PATRIC" id="fig|633147.7.peg.930"/>
<dbReference type="InterPro" id="IPR028978">
    <property type="entry name" value="Chorismate_lyase_/UTRA_dom_sf"/>
</dbReference>
<dbReference type="OrthoDB" id="7363114at2"/>
<dbReference type="InterPro" id="IPR000524">
    <property type="entry name" value="Tscrpt_reg_HTH_GntR"/>
</dbReference>
<dbReference type="GO" id="GO:0003677">
    <property type="term" value="F:DNA binding"/>
    <property type="evidence" value="ECO:0007669"/>
    <property type="project" value="UniProtKB-KW"/>
</dbReference>
<dbReference type="Gene3D" id="1.10.10.10">
    <property type="entry name" value="Winged helix-like DNA-binding domain superfamily/Winged helix DNA-binding domain"/>
    <property type="match status" value="1"/>
</dbReference>
<dbReference type="SUPFAM" id="SSF64288">
    <property type="entry name" value="Chorismate lyase-like"/>
    <property type="match status" value="1"/>
</dbReference>
<dbReference type="SMART" id="SM00866">
    <property type="entry name" value="UTRA"/>
    <property type="match status" value="1"/>
</dbReference>
<dbReference type="GO" id="GO:0003700">
    <property type="term" value="F:DNA-binding transcription factor activity"/>
    <property type="evidence" value="ECO:0007669"/>
    <property type="project" value="InterPro"/>
</dbReference>
<proteinExistence type="predicted"/>
<organism evidence="5 6">
    <name type="scientific">Olsenella uli (strain ATCC 49627 / DSM 7084 / CCUG 31166 / CIP 109912 / JCM 12494 / LMG 11480 / NCIMB 702895 / VPI D76D-27C)</name>
    <name type="common">Lactobacillus uli</name>
    <dbReference type="NCBI Taxonomy" id="633147"/>
    <lineage>
        <taxon>Bacteria</taxon>
        <taxon>Bacillati</taxon>
        <taxon>Actinomycetota</taxon>
        <taxon>Coriobacteriia</taxon>
        <taxon>Coriobacteriales</taxon>
        <taxon>Atopobiaceae</taxon>
        <taxon>Olsenella</taxon>
    </lineage>
</organism>
<dbReference type="CDD" id="cd07377">
    <property type="entry name" value="WHTH_GntR"/>
    <property type="match status" value="1"/>
</dbReference>
<protein>
    <submittedName>
        <fullName evidence="5">Transcriptional regulator, GntR family</fullName>
    </submittedName>
</protein>
<dbReference type="GO" id="GO:0045892">
    <property type="term" value="P:negative regulation of DNA-templated transcription"/>
    <property type="evidence" value="ECO:0007669"/>
    <property type="project" value="TreeGrafter"/>
</dbReference>
<sequence length="242" mass="26934">MKLSNQSLRPLYLQAMDDIKADIEGGRYAPNHKIPSEAELSGKYAVSRITIRRAVEELVSEGYLTKMQGKGTFVNPPKLARKILQSSEVQSFTETCRAAGRVAGSKLVSCEVVDARPAEREFLDLDEGAKLVYVQRIRTADGVPIMLENNFFPFEGFEFLVTANLDDCSIFSLVGERTGRIPQDTRRCTLSIVRANAEVAALLEVAVGEPLFCEQVEFLDGEGRPLLMGRQYIVGDMYLFDI</sequence>
<dbReference type="InterPro" id="IPR036388">
    <property type="entry name" value="WH-like_DNA-bd_sf"/>
</dbReference>
<dbReference type="PRINTS" id="PR00035">
    <property type="entry name" value="HTHGNTR"/>
</dbReference>
<dbReference type="Proteomes" id="UP000000333">
    <property type="component" value="Chromosome"/>
</dbReference>
<evidence type="ECO:0000259" key="4">
    <source>
        <dbReference type="PROSITE" id="PS50949"/>
    </source>
</evidence>
<dbReference type="SUPFAM" id="SSF46785">
    <property type="entry name" value="Winged helix' DNA-binding domain"/>
    <property type="match status" value="1"/>
</dbReference>
<dbReference type="Pfam" id="PF00392">
    <property type="entry name" value="GntR"/>
    <property type="match status" value="1"/>
</dbReference>
<evidence type="ECO:0000256" key="2">
    <source>
        <dbReference type="ARBA" id="ARBA00023125"/>
    </source>
</evidence>
<dbReference type="FunFam" id="1.10.10.10:FF:000079">
    <property type="entry name" value="GntR family transcriptional regulator"/>
    <property type="match status" value="1"/>
</dbReference>
<dbReference type="EMBL" id="CP002106">
    <property type="protein sequence ID" value="ADK67737.1"/>
    <property type="molecule type" value="Genomic_DNA"/>
</dbReference>